<reference evidence="2 3" key="1">
    <citation type="submission" date="2020-10" db="EMBL/GenBank/DDBJ databases">
        <title>Connecting structure to function with the recovery of over 1000 high-quality activated sludge metagenome-assembled genomes encoding full-length rRNA genes using long-read sequencing.</title>
        <authorList>
            <person name="Singleton C.M."/>
            <person name="Petriglieri F."/>
            <person name="Kristensen J.M."/>
            <person name="Kirkegaard R.H."/>
            <person name="Michaelsen T.Y."/>
            <person name="Andersen M.H."/>
            <person name="Karst S.M."/>
            <person name="Dueholm M.S."/>
            <person name="Nielsen P.H."/>
            <person name="Albertsen M."/>
        </authorList>
    </citation>
    <scope>NUCLEOTIDE SEQUENCE [LARGE SCALE GENOMIC DNA]</scope>
    <source>
        <strain evidence="2">AalE_18-Q3-R2-46_BAT3C.188</strain>
    </source>
</reference>
<protein>
    <submittedName>
        <fullName evidence="2">DUF2550 domain-containing protein</fullName>
    </submittedName>
</protein>
<feature type="transmembrane region" description="Helical" evidence="1">
    <location>
        <begin position="6"/>
        <end position="28"/>
    </location>
</feature>
<keyword evidence="1" id="KW-0472">Membrane</keyword>
<dbReference type="Proteomes" id="UP000718281">
    <property type="component" value="Unassembled WGS sequence"/>
</dbReference>
<dbReference type="Pfam" id="PF10739">
    <property type="entry name" value="DUF2550"/>
    <property type="match status" value="1"/>
</dbReference>
<evidence type="ECO:0000313" key="3">
    <source>
        <dbReference type="Proteomes" id="UP000718281"/>
    </source>
</evidence>
<keyword evidence="1" id="KW-1133">Transmembrane helix</keyword>
<proteinExistence type="predicted"/>
<name>A0A935CFA8_9MICO</name>
<keyword evidence="1" id="KW-0812">Transmembrane</keyword>
<evidence type="ECO:0000313" key="2">
    <source>
        <dbReference type="EMBL" id="MBK6300876.1"/>
    </source>
</evidence>
<dbReference type="InterPro" id="IPR019675">
    <property type="entry name" value="DUF2550"/>
</dbReference>
<evidence type="ECO:0000256" key="1">
    <source>
        <dbReference type="SAM" id="Phobius"/>
    </source>
</evidence>
<organism evidence="2 3">
    <name type="scientific">Candidatus Phosphoribacter hodrii</name>
    <dbReference type="NCBI Taxonomy" id="2953743"/>
    <lineage>
        <taxon>Bacteria</taxon>
        <taxon>Bacillati</taxon>
        <taxon>Actinomycetota</taxon>
        <taxon>Actinomycetes</taxon>
        <taxon>Micrococcales</taxon>
        <taxon>Dermatophilaceae</taxon>
        <taxon>Candidatus Phosphoribacter</taxon>
    </lineage>
</organism>
<dbReference type="EMBL" id="JADIXZ010000004">
    <property type="protein sequence ID" value="MBK6300876.1"/>
    <property type="molecule type" value="Genomic_DNA"/>
</dbReference>
<sequence length="145" mass="15769">MPDLIFSVEVVVGIVVAVVVGYFLAVILRRRAISRGRLLAMCAYAREGTHGWRNGFIRFGEGDVEWYPMGGISVRPKHAWSRRSLDLGTPVPVGRDKGLDFIDDGVSVLCHDGTGAFRLGMARSAYTALRSFVESAPPESASSVN</sequence>
<dbReference type="AlphaFoldDB" id="A0A935CFA8"/>
<gene>
    <name evidence="2" type="ORF">IPF40_07440</name>
</gene>
<accession>A0A935CFA8</accession>
<comment type="caution">
    <text evidence="2">The sequence shown here is derived from an EMBL/GenBank/DDBJ whole genome shotgun (WGS) entry which is preliminary data.</text>
</comment>